<dbReference type="EMBL" id="UGSQ01000003">
    <property type="protein sequence ID" value="SUB28394.1"/>
    <property type="molecule type" value="Genomic_DNA"/>
</dbReference>
<dbReference type="Gene3D" id="3.30.420.40">
    <property type="match status" value="2"/>
</dbReference>
<dbReference type="EMBL" id="SNXJ01000003">
    <property type="protein sequence ID" value="TDP29160.1"/>
    <property type="molecule type" value="Genomic_DNA"/>
</dbReference>
<reference evidence="1 3" key="1">
    <citation type="submission" date="2018-06" db="EMBL/GenBank/DDBJ databases">
        <authorList>
            <consortium name="Pathogen Informatics"/>
            <person name="Doyle S."/>
        </authorList>
    </citation>
    <scope>NUCLEOTIDE SEQUENCE [LARGE SCALE GENOMIC DNA]</scope>
    <source>
        <strain evidence="1 3">NCTC11188</strain>
    </source>
</reference>
<keyword evidence="4" id="KW-1185">Reference proteome</keyword>
<dbReference type="RefSeq" id="WP_103853750.1">
    <property type="nucleotide sequence ID" value="NZ_PQVJ01000018.1"/>
</dbReference>
<gene>
    <name evidence="1" type="primary">comA</name>
    <name evidence="2" type="ORF">EV689_10378</name>
    <name evidence="1" type="ORF">NCTC11188_02219</name>
</gene>
<protein>
    <submittedName>
        <fullName evidence="1">Competence protein A</fullName>
    </submittedName>
    <submittedName>
        <fullName evidence="2">Type IV pilus assembly PilM-like protein</fullName>
    </submittedName>
</protein>
<evidence type="ECO:0000313" key="2">
    <source>
        <dbReference type="EMBL" id="TDP29160.1"/>
    </source>
</evidence>
<dbReference type="Gene3D" id="3.30.1490.300">
    <property type="match status" value="1"/>
</dbReference>
<proteinExistence type="predicted"/>
<evidence type="ECO:0000313" key="3">
    <source>
        <dbReference type="Proteomes" id="UP000255113"/>
    </source>
</evidence>
<dbReference type="Proteomes" id="UP000255113">
    <property type="component" value="Unassembled WGS sequence"/>
</dbReference>
<accession>A0A379B0C8</accession>
<dbReference type="Proteomes" id="UP000294683">
    <property type="component" value="Unassembled WGS sequence"/>
</dbReference>
<organism evidence="1 3">
    <name type="scientific">Avibacterium gallinarum</name>
    <name type="common">Pasteurella gallinarum</name>
    <dbReference type="NCBI Taxonomy" id="755"/>
    <lineage>
        <taxon>Bacteria</taxon>
        <taxon>Pseudomonadati</taxon>
        <taxon>Pseudomonadota</taxon>
        <taxon>Gammaproteobacteria</taxon>
        <taxon>Pasteurellales</taxon>
        <taxon>Pasteurellaceae</taxon>
        <taxon>Avibacterium</taxon>
    </lineage>
</organism>
<reference evidence="2 4" key="2">
    <citation type="submission" date="2019-03" db="EMBL/GenBank/DDBJ databases">
        <title>Genomic Encyclopedia of Type Strains, Phase IV (KMG-IV): sequencing the most valuable type-strain genomes for metagenomic binning, comparative biology and taxonomic classification.</title>
        <authorList>
            <person name="Goeker M."/>
        </authorList>
    </citation>
    <scope>NUCLEOTIDE SEQUENCE [LARGE SCALE GENOMIC DNA]</scope>
    <source>
        <strain evidence="2 4">DSM 17481</strain>
    </source>
</reference>
<dbReference type="AlphaFoldDB" id="A0A379B0C8"/>
<sequence>MKKTNNFTTQKQVGVWKQGENYECVWFDEKNQPHTCTLSSPISLPQLATQLTPQSGNNSLKAIKFITAISPQYTWIKNLLLPQILTAAECEQQCRFLLSQELPLPLEEIWFDYQSEPLKQGFKLSIFAIKKQTALDYLNAYAPFPIQVLDCCIHAIIRAFQYLTEVSTEKQVLFLYQDKQHTFAVQPNASAVQFMQQTDKNLTALAEMFCQRYSLQPEQIYYYCDDLPNTLPDHWQKVETDLPFIALGNALWQQSFWQQKGETNGD</sequence>
<name>A0A379B0C8_AVIGA</name>
<evidence type="ECO:0000313" key="1">
    <source>
        <dbReference type="EMBL" id="SUB28394.1"/>
    </source>
</evidence>
<evidence type="ECO:0000313" key="4">
    <source>
        <dbReference type="Proteomes" id="UP000294683"/>
    </source>
</evidence>